<evidence type="ECO:0000313" key="2">
    <source>
        <dbReference type="Proteomes" id="UP001138768"/>
    </source>
</evidence>
<dbReference type="AlphaFoldDB" id="A0A9X0WBN8"/>
<protein>
    <submittedName>
        <fullName evidence="1">Uncharacterized protein</fullName>
    </submittedName>
</protein>
<name>A0A9X0WBN8_9GAMM</name>
<organism evidence="1 2">
    <name type="scientific">Lamprobacter modestohalophilus</name>
    <dbReference type="NCBI Taxonomy" id="1064514"/>
    <lineage>
        <taxon>Bacteria</taxon>
        <taxon>Pseudomonadati</taxon>
        <taxon>Pseudomonadota</taxon>
        <taxon>Gammaproteobacteria</taxon>
        <taxon>Chromatiales</taxon>
        <taxon>Chromatiaceae</taxon>
        <taxon>Lamprobacter</taxon>
    </lineage>
</organism>
<gene>
    <name evidence="1" type="ORF">CKO42_19160</name>
</gene>
<evidence type="ECO:0000313" key="1">
    <source>
        <dbReference type="EMBL" id="MBK1620511.1"/>
    </source>
</evidence>
<sequence>MNAYKTYVRMDASNCLVLEGMPFPEGALLEVLVVDQTRQPEVRTESWRALMRHVQSLPQSATLLDEDIAAEIDAQRSGH</sequence>
<dbReference type="EMBL" id="NRRY01000041">
    <property type="protein sequence ID" value="MBK1620511.1"/>
    <property type="molecule type" value="Genomic_DNA"/>
</dbReference>
<accession>A0A9X0WBN8</accession>
<keyword evidence="2" id="KW-1185">Reference proteome</keyword>
<dbReference type="RefSeq" id="WP_200247542.1">
    <property type="nucleotide sequence ID" value="NZ_NRRY01000041.1"/>
</dbReference>
<comment type="caution">
    <text evidence="1">The sequence shown here is derived from an EMBL/GenBank/DDBJ whole genome shotgun (WGS) entry which is preliminary data.</text>
</comment>
<proteinExistence type="predicted"/>
<dbReference type="Proteomes" id="UP001138768">
    <property type="component" value="Unassembled WGS sequence"/>
</dbReference>
<reference evidence="1 2" key="1">
    <citation type="journal article" date="2020" name="Microorganisms">
        <title>Osmotic Adaptation and Compatible Solute Biosynthesis of Phototrophic Bacteria as Revealed from Genome Analyses.</title>
        <authorList>
            <person name="Imhoff J.F."/>
            <person name="Rahn T."/>
            <person name="Kunzel S."/>
            <person name="Keller A."/>
            <person name="Neulinger S.C."/>
        </authorList>
    </citation>
    <scope>NUCLEOTIDE SEQUENCE [LARGE SCALE GENOMIC DNA]</scope>
    <source>
        <strain evidence="1 2">DSM 25653</strain>
    </source>
</reference>